<feature type="region of interest" description="Disordered" evidence="9">
    <location>
        <begin position="104"/>
        <end position="127"/>
    </location>
</feature>
<dbReference type="PANTHER" id="PTHR10309:SF0">
    <property type="entry name" value="MANNOSE-6-PHOSPHATE ISOMERASE"/>
    <property type="match status" value="1"/>
</dbReference>
<dbReference type="GO" id="GO:0008270">
    <property type="term" value="F:zinc ion binding"/>
    <property type="evidence" value="ECO:0007669"/>
    <property type="project" value="InterPro"/>
</dbReference>
<evidence type="ECO:0000256" key="7">
    <source>
        <dbReference type="PIRSR" id="PIRSR001480-1"/>
    </source>
</evidence>
<dbReference type="Proteomes" id="UP000585638">
    <property type="component" value="Unassembled WGS sequence"/>
</dbReference>
<dbReference type="EMBL" id="JACHIR010000001">
    <property type="protein sequence ID" value="MBB5893559.1"/>
    <property type="molecule type" value="Genomic_DNA"/>
</dbReference>
<dbReference type="PRINTS" id="PR00714">
    <property type="entry name" value="MAN6PISMRASE"/>
</dbReference>
<comment type="caution">
    <text evidence="11">The sequence shown here is derived from an EMBL/GenBank/DDBJ whole genome shotgun (WGS) entry which is preliminary data.</text>
</comment>
<evidence type="ECO:0000313" key="11">
    <source>
        <dbReference type="EMBL" id="MBB5893559.1"/>
    </source>
</evidence>
<dbReference type="InterPro" id="IPR001250">
    <property type="entry name" value="Man6P_Isoase-1"/>
</dbReference>
<dbReference type="CDD" id="cd07011">
    <property type="entry name" value="cupin_PMI_type_I_N"/>
    <property type="match status" value="1"/>
</dbReference>
<dbReference type="Gene3D" id="2.60.120.10">
    <property type="entry name" value="Jelly Rolls"/>
    <property type="match status" value="2"/>
</dbReference>
<evidence type="ECO:0000256" key="2">
    <source>
        <dbReference type="ARBA" id="ARBA00010772"/>
    </source>
</evidence>
<accession>A0A7W9NIF8</accession>
<protein>
    <recommendedName>
        <fullName evidence="3">mannose-6-phosphate isomerase</fullName>
        <ecNumber evidence="3">5.3.1.8</ecNumber>
    </recommendedName>
</protein>
<dbReference type="Pfam" id="PF20511">
    <property type="entry name" value="PMI_typeI_cat"/>
    <property type="match status" value="1"/>
</dbReference>
<name>A0A7W9NIF8_9PSEU</name>
<dbReference type="Gene3D" id="1.10.441.10">
    <property type="entry name" value="Phosphomannose Isomerase, domain 2"/>
    <property type="match status" value="1"/>
</dbReference>
<dbReference type="RefSeq" id="WP_184864926.1">
    <property type="nucleotide sequence ID" value="NZ_BAAAWY010000018.1"/>
</dbReference>
<reference evidence="11 12" key="1">
    <citation type="submission" date="2020-08" db="EMBL/GenBank/DDBJ databases">
        <title>Sequencing the genomes of 1000 actinobacteria strains.</title>
        <authorList>
            <person name="Klenk H.-P."/>
        </authorList>
    </citation>
    <scope>NUCLEOTIDE SEQUENCE [LARGE SCALE GENOMIC DNA]</scope>
    <source>
        <strain evidence="11 12">DSM 43851</strain>
    </source>
</reference>
<feature type="domain" description="Phosphomannose isomerase type I catalytic" evidence="10">
    <location>
        <begin position="4"/>
        <end position="149"/>
    </location>
</feature>
<proteinExistence type="inferred from homology"/>
<keyword evidence="4 8" id="KW-0479">Metal-binding</keyword>
<evidence type="ECO:0000256" key="3">
    <source>
        <dbReference type="ARBA" id="ARBA00011956"/>
    </source>
</evidence>
<dbReference type="EC" id="5.3.1.8" evidence="3"/>
<gene>
    <name evidence="11" type="ORF">BJ998_004755</name>
</gene>
<evidence type="ECO:0000256" key="8">
    <source>
        <dbReference type="PIRSR" id="PIRSR001480-2"/>
    </source>
</evidence>
<evidence type="ECO:0000256" key="9">
    <source>
        <dbReference type="SAM" id="MobiDB-lite"/>
    </source>
</evidence>
<dbReference type="InterPro" id="IPR014710">
    <property type="entry name" value="RmlC-like_jellyroll"/>
</dbReference>
<keyword evidence="5 8" id="KW-0862">Zinc</keyword>
<dbReference type="PANTHER" id="PTHR10309">
    <property type="entry name" value="MANNOSE-6-PHOSPHATE ISOMERASE"/>
    <property type="match status" value="1"/>
</dbReference>
<feature type="active site" evidence="7">
    <location>
        <position position="283"/>
    </location>
</feature>
<comment type="similarity">
    <text evidence="2">Belongs to the mannose-6-phosphate isomerase type 1 family.</text>
</comment>
<keyword evidence="6 11" id="KW-0413">Isomerase</keyword>
<keyword evidence="12" id="KW-1185">Reference proteome</keyword>
<dbReference type="AlphaFoldDB" id="A0A7W9NIF8"/>
<dbReference type="GO" id="GO:0004476">
    <property type="term" value="F:mannose-6-phosphate isomerase activity"/>
    <property type="evidence" value="ECO:0007669"/>
    <property type="project" value="UniProtKB-EC"/>
</dbReference>
<dbReference type="GO" id="GO:0005975">
    <property type="term" value="P:carbohydrate metabolic process"/>
    <property type="evidence" value="ECO:0007669"/>
    <property type="project" value="InterPro"/>
</dbReference>
<evidence type="ECO:0000259" key="10">
    <source>
        <dbReference type="Pfam" id="PF20511"/>
    </source>
</evidence>
<evidence type="ECO:0000256" key="6">
    <source>
        <dbReference type="ARBA" id="ARBA00023235"/>
    </source>
</evidence>
<sequence>MELLHNAVRPYAWGSRTAIAELLGKPVPAPHPEAELWMGAHPGGPSRLVDADGDERSLLDELAADPDGQLGPALAARWGGRLPFLLKVLAADEPLSLQAHPSAEQAAEGYAREEAAGIPRDAKNRNYPDPTAKPELICALTEFHALAGFADPERTIRLLRGLDAPGLAHYTELLAGQPDSDGLRALFTTWITLPQQALDQLLPQLLDSCVRQVKERGEFDLECRTVLELGEAYPGDAGVLAAVLLNRIVLHPGEAIYLPAGNPHAYLRGTGIEILANSDNVLRCGLTPKHVDVPELLRVLDFSYGRMPVQRGDEVTPHHFVYPTPAAEFELSRLEWASDDAPVRIDHPGPQVLICIDGAVTLRRADGVELPLRRGESAWLAAADPAVDVVPTSLPASVFRATAGVDSSSN</sequence>
<evidence type="ECO:0000256" key="4">
    <source>
        <dbReference type="ARBA" id="ARBA00022723"/>
    </source>
</evidence>
<dbReference type="SUPFAM" id="SSF51182">
    <property type="entry name" value="RmlC-like cupins"/>
    <property type="match status" value="1"/>
</dbReference>
<organism evidence="11 12">
    <name type="scientific">Kutzneria kofuensis</name>
    <dbReference type="NCBI Taxonomy" id="103725"/>
    <lineage>
        <taxon>Bacteria</taxon>
        <taxon>Bacillati</taxon>
        <taxon>Actinomycetota</taxon>
        <taxon>Actinomycetes</taxon>
        <taxon>Pseudonocardiales</taxon>
        <taxon>Pseudonocardiaceae</taxon>
        <taxon>Kutzneria</taxon>
    </lineage>
</organism>
<dbReference type="NCBIfam" id="TIGR00218">
    <property type="entry name" value="manA"/>
    <property type="match status" value="1"/>
</dbReference>
<comment type="cofactor">
    <cofactor evidence="8">
        <name>Zn(2+)</name>
        <dbReference type="ChEBI" id="CHEBI:29105"/>
    </cofactor>
    <text evidence="8">Binds 1 zinc ion per subunit.</text>
</comment>
<evidence type="ECO:0000256" key="1">
    <source>
        <dbReference type="ARBA" id="ARBA00000757"/>
    </source>
</evidence>
<dbReference type="InterPro" id="IPR046457">
    <property type="entry name" value="PMI_typeI_cat"/>
</dbReference>
<dbReference type="InterPro" id="IPR016305">
    <property type="entry name" value="Mannose-6-P_Isomerase"/>
</dbReference>
<evidence type="ECO:0000313" key="12">
    <source>
        <dbReference type="Proteomes" id="UP000585638"/>
    </source>
</evidence>
<feature type="binding site" evidence="8">
    <location>
        <position position="264"/>
    </location>
    <ligand>
        <name>Zn(2+)</name>
        <dbReference type="ChEBI" id="CHEBI:29105"/>
    </ligand>
</feature>
<comment type="catalytic activity">
    <reaction evidence="1">
        <text>D-mannose 6-phosphate = D-fructose 6-phosphate</text>
        <dbReference type="Rhea" id="RHEA:12356"/>
        <dbReference type="ChEBI" id="CHEBI:58735"/>
        <dbReference type="ChEBI" id="CHEBI:61527"/>
        <dbReference type="EC" id="5.3.1.8"/>
    </reaction>
</comment>
<dbReference type="PIRSF" id="PIRSF001480">
    <property type="entry name" value="Mannose-6-phosphate_isomerase"/>
    <property type="match status" value="1"/>
</dbReference>
<feature type="compositionally biased region" description="Basic and acidic residues" evidence="9">
    <location>
        <begin position="110"/>
        <end position="126"/>
    </location>
</feature>
<feature type="binding site" evidence="8">
    <location>
        <position position="100"/>
    </location>
    <ligand>
        <name>Zn(2+)</name>
        <dbReference type="ChEBI" id="CHEBI:29105"/>
    </ligand>
</feature>
<dbReference type="GO" id="GO:0005829">
    <property type="term" value="C:cytosol"/>
    <property type="evidence" value="ECO:0007669"/>
    <property type="project" value="TreeGrafter"/>
</dbReference>
<evidence type="ECO:0000256" key="5">
    <source>
        <dbReference type="ARBA" id="ARBA00022833"/>
    </source>
</evidence>
<feature type="binding site" evidence="8">
    <location>
        <position position="98"/>
    </location>
    <ligand>
        <name>Zn(2+)</name>
        <dbReference type="ChEBI" id="CHEBI:29105"/>
    </ligand>
</feature>
<feature type="binding site" evidence="8">
    <location>
        <position position="135"/>
    </location>
    <ligand>
        <name>Zn(2+)</name>
        <dbReference type="ChEBI" id="CHEBI:29105"/>
    </ligand>
</feature>
<dbReference type="InterPro" id="IPR011051">
    <property type="entry name" value="RmlC_Cupin_sf"/>
</dbReference>
<dbReference type="GO" id="GO:0009298">
    <property type="term" value="P:GDP-mannose biosynthetic process"/>
    <property type="evidence" value="ECO:0007669"/>
    <property type="project" value="InterPro"/>
</dbReference>